<dbReference type="RefSeq" id="WP_263270393.1">
    <property type="nucleotide sequence ID" value="NZ_CP081201.1"/>
</dbReference>
<proteinExistence type="predicted"/>
<name>A0ABY6FH39_9PSED</name>
<dbReference type="Proteomes" id="UP001063228">
    <property type="component" value="Chromosome"/>
</dbReference>
<keyword evidence="2" id="KW-1185">Reference proteome</keyword>
<organism evidence="1 2">
    <name type="scientific">Pseudomonas phytophila</name>
    <dbReference type="NCBI Taxonomy" id="2867264"/>
    <lineage>
        <taxon>Bacteria</taxon>
        <taxon>Pseudomonadati</taxon>
        <taxon>Pseudomonadota</taxon>
        <taxon>Gammaproteobacteria</taxon>
        <taxon>Pseudomonadales</taxon>
        <taxon>Pseudomonadaceae</taxon>
        <taxon>Pseudomonas</taxon>
    </lineage>
</organism>
<evidence type="ECO:0000313" key="2">
    <source>
        <dbReference type="Proteomes" id="UP001063228"/>
    </source>
</evidence>
<evidence type="ECO:0008006" key="3">
    <source>
        <dbReference type="Google" id="ProtNLM"/>
    </source>
</evidence>
<gene>
    <name evidence="1" type="ORF">K3169_04875</name>
</gene>
<accession>A0ABY6FH39</accession>
<evidence type="ECO:0000313" key="1">
    <source>
        <dbReference type="EMBL" id="UXZ97243.1"/>
    </source>
</evidence>
<dbReference type="EMBL" id="CP081201">
    <property type="protein sequence ID" value="UXZ97243.1"/>
    <property type="molecule type" value="Genomic_DNA"/>
</dbReference>
<sequence>MNKMTRSLLPMALIILVIGAVAKLHHFDSNAKNEAVKRDARCAQQASEPYVPFKRSFDCTSWRKVTSDAPVPANG</sequence>
<reference evidence="1" key="1">
    <citation type="submission" date="2021-08" db="EMBL/GenBank/DDBJ databases">
        <title>Complete genome sequence of Pseudomonas phytophila.</title>
        <authorList>
            <person name="Weir B.S."/>
            <person name="Templeton M.D."/>
            <person name="Arshed S."/>
            <person name="Andersen M.T."/>
            <person name="Jayaraman J."/>
        </authorList>
    </citation>
    <scope>NUCLEOTIDE SEQUENCE</scope>
    <source>
        <strain evidence="1">ICMP 23753</strain>
    </source>
</reference>
<protein>
    <recommendedName>
        <fullName evidence="3">Entry exclusion protein TrbK</fullName>
    </recommendedName>
</protein>